<dbReference type="EMBL" id="HBUE01138860">
    <property type="protein sequence ID" value="CAG6499840.1"/>
    <property type="molecule type" value="Transcribed_RNA"/>
</dbReference>
<evidence type="ECO:0000313" key="2">
    <source>
        <dbReference type="EMBL" id="CAG6499840.1"/>
    </source>
</evidence>
<organism evidence="2">
    <name type="scientific">Culex pipiens</name>
    <name type="common">House mosquito</name>
    <dbReference type="NCBI Taxonomy" id="7175"/>
    <lineage>
        <taxon>Eukaryota</taxon>
        <taxon>Metazoa</taxon>
        <taxon>Ecdysozoa</taxon>
        <taxon>Arthropoda</taxon>
        <taxon>Hexapoda</taxon>
        <taxon>Insecta</taxon>
        <taxon>Pterygota</taxon>
        <taxon>Neoptera</taxon>
        <taxon>Endopterygota</taxon>
        <taxon>Diptera</taxon>
        <taxon>Nematocera</taxon>
        <taxon>Culicoidea</taxon>
        <taxon>Culicidae</taxon>
        <taxon>Culicinae</taxon>
        <taxon>Culicini</taxon>
        <taxon>Culex</taxon>
        <taxon>Culex</taxon>
    </lineage>
</organism>
<sequence length="330" mass="37479">MQLRLEVGMRWHRSAVDVLGWVARRGLRVDQLGQVVAAVFVREERVQVLDLVVVMVEVGLVVRLVVVRAQLEDVRQRREQEQQELEHQLLGRADADQQRKQPHHLDLDDLDDQYDGEEREQQFSLEKFLYLLEEDPRRCIGPGLDGRPRHKLQLGKHAVSFYGPWLDAEDGTVEHHLRHADVHVVGQHELDRFVVQRRRDLFDRGGWLEISSRVRNLVVDLFIMLLLLLVGLAGVLGEIDPVPGEHQPVAHVKVPHVQRLAEEAVHVLLDAREGGLLDALGDQRVPEFVSGREEGALVCPGRGRFRVEGRGDGQVANFVTVADYGLVEVV</sequence>
<dbReference type="AlphaFoldDB" id="A0A8D8CZ75"/>
<feature type="region of interest" description="Disordered" evidence="1">
    <location>
        <begin position="91"/>
        <end position="111"/>
    </location>
</feature>
<protein>
    <submittedName>
        <fullName evidence="2">(northern house mosquito) hypothetical protein</fullName>
    </submittedName>
</protein>
<reference evidence="2" key="1">
    <citation type="submission" date="2021-05" db="EMBL/GenBank/DDBJ databases">
        <authorList>
            <person name="Alioto T."/>
            <person name="Alioto T."/>
            <person name="Gomez Garrido J."/>
        </authorList>
    </citation>
    <scope>NUCLEOTIDE SEQUENCE</scope>
</reference>
<accession>A0A8D8CZ75</accession>
<evidence type="ECO:0000256" key="1">
    <source>
        <dbReference type="SAM" id="MobiDB-lite"/>
    </source>
</evidence>
<proteinExistence type="predicted"/>
<feature type="compositionally biased region" description="Basic and acidic residues" evidence="1">
    <location>
        <begin position="91"/>
        <end position="107"/>
    </location>
</feature>
<name>A0A8D8CZ75_CULPI</name>